<gene>
    <name evidence="2" type="ORF">B0A77_14855</name>
</gene>
<evidence type="ECO:0000313" key="3">
    <source>
        <dbReference type="Proteomes" id="UP000220828"/>
    </source>
</evidence>
<feature type="signal peptide" evidence="1">
    <location>
        <begin position="1"/>
        <end position="21"/>
    </location>
</feature>
<evidence type="ECO:0000313" key="2">
    <source>
        <dbReference type="EMBL" id="PDS21874.1"/>
    </source>
</evidence>
<evidence type="ECO:0008006" key="4">
    <source>
        <dbReference type="Google" id="ProtNLM"/>
    </source>
</evidence>
<dbReference type="AlphaFoldDB" id="A0A2H3KMV3"/>
<sequence length="132" mass="14920">MKTLILTFISFFTLLSCSNNDDENSQQNNEIVGTWKLVKFEAGFGPTFNYDGEITWKFNTNNTIDVTIANGTQVYSSLPLSNTGNYTYNIPNSNVLNLSQTENWSYEISNSQLIINQNPSADGRRLTFNKVQ</sequence>
<name>A0A2H3KMV3_9FLAO</name>
<dbReference type="Proteomes" id="UP000220828">
    <property type="component" value="Unassembled WGS sequence"/>
</dbReference>
<keyword evidence="1" id="KW-0732">Signal</keyword>
<evidence type="ECO:0000256" key="1">
    <source>
        <dbReference type="SAM" id="SignalP"/>
    </source>
</evidence>
<protein>
    <recommendedName>
        <fullName evidence="4">Lipocalin-like domain-containing protein</fullName>
    </recommendedName>
</protein>
<dbReference type="PROSITE" id="PS51257">
    <property type="entry name" value="PROKAR_LIPOPROTEIN"/>
    <property type="match status" value="1"/>
</dbReference>
<feature type="chain" id="PRO_5013668968" description="Lipocalin-like domain-containing protein" evidence="1">
    <location>
        <begin position="22"/>
        <end position="132"/>
    </location>
</feature>
<proteinExistence type="predicted"/>
<dbReference type="RefSeq" id="WP_097554943.1">
    <property type="nucleotide sequence ID" value="NZ_PCMW01000135.1"/>
</dbReference>
<reference evidence="2 3" key="1">
    <citation type="submission" date="2017-09" db="EMBL/GenBank/DDBJ databases">
        <title>Whole genomes of Flavobacteriaceae.</title>
        <authorList>
            <person name="Stine C."/>
            <person name="Li C."/>
            <person name="Tadesse D."/>
        </authorList>
    </citation>
    <scope>NUCLEOTIDE SEQUENCE [LARGE SCALE GENOMIC DNA]</scope>
    <source>
        <strain evidence="2 3">ATCC 35036</strain>
    </source>
</reference>
<dbReference type="OrthoDB" id="1201884at2"/>
<accession>A0A2H3KMV3</accession>
<comment type="caution">
    <text evidence="2">The sequence shown here is derived from an EMBL/GenBank/DDBJ whole genome shotgun (WGS) entry which is preliminary data.</text>
</comment>
<dbReference type="EMBL" id="PCMW01000135">
    <property type="protein sequence ID" value="PDS21874.1"/>
    <property type="molecule type" value="Genomic_DNA"/>
</dbReference>
<organism evidence="2 3">
    <name type="scientific">Flavobacterium branchiophilum</name>
    <dbReference type="NCBI Taxonomy" id="55197"/>
    <lineage>
        <taxon>Bacteria</taxon>
        <taxon>Pseudomonadati</taxon>
        <taxon>Bacteroidota</taxon>
        <taxon>Flavobacteriia</taxon>
        <taxon>Flavobacteriales</taxon>
        <taxon>Flavobacteriaceae</taxon>
        <taxon>Flavobacterium</taxon>
    </lineage>
</organism>